<evidence type="ECO:0000313" key="17">
    <source>
        <dbReference type="EMBL" id="KAK4422793.1"/>
    </source>
</evidence>
<keyword evidence="12" id="KW-0808">Transferase</keyword>
<keyword evidence="7" id="KW-0378">Hydrolase</keyword>
<evidence type="ECO:0000256" key="14">
    <source>
        <dbReference type="SAM" id="MobiDB-lite"/>
    </source>
</evidence>
<dbReference type="GO" id="GO:0003887">
    <property type="term" value="F:DNA-directed DNA polymerase activity"/>
    <property type="evidence" value="ECO:0007669"/>
    <property type="project" value="UniProtKB-KW"/>
</dbReference>
<keyword evidence="9" id="KW-0460">Magnesium</keyword>
<keyword evidence="12" id="KW-0548">Nucleotidyltransferase</keyword>
<dbReference type="GO" id="GO:0006508">
    <property type="term" value="P:proteolysis"/>
    <property type="evidence" value="ECO:0007669"/>
    <property type="project" value="UniProtKB-KW"/>
</dbReference>
<keyword evidence="4" id="KW-0479">Metal-binding</keyword>
<dbReference type="Proteomes" id="UP001293254">
    <property type="component" value="Unassembled WGS sequence"/>
</dbReference>
<evidence type="ECO:0000259" key="16">
    <source>
        <dbReference type="Pfam" id="PF25597"/>
    </source>
</evidence>
<evidence type="ECO:0000259" key="15">
    <source>
        <dbReference type="Pfam" id="PF22936"/>
    </source>
</evidence>
<dbReference type="InterPro" id="IPR057670">
    <property type="entry name" value="SH3_retrovirus"/>
</dbReference>
<keyword evidence="8" id="KW-0067">ATP-binding</keyword>
<dbReference type="InterPro" id="IPR054722">
    <property type="entry name" value="PolX-like_BBD"/>
</dbReference>
<name>A0AAE2CHW9_9LAMI</name>
<keyword evidence="10" id="KW-0229">DNA integration</keyword>
<sequence length="370" mass="41962">MDSSSSSHMTVNSEVFISLDRSAKTCIKMANGTICNTEGKGVIKLNSGEDFTGVVFNNKTKNNLLLKVPISRNNMVPLVINDEKKALATSLEDETWLWHNSPTSALTHQTPFEAFHERKPKVTHLKVFGCVAHVLIPSQKRSKLDENSVKCIFVGYSFETKGYRFYNPETNKLLISCDVVFDDKSSWEWNKMRINEAIIQEDVGFTNLETLEGDENSYSSTPDSTLNSLRPALASSSSSSTPPRKWRLLTDIYEQKERCQLVQIAEPSSFNEAVQSVAWCDAMDDEMKALENNKTWELVNCQRERKSSASKSIYKLKANSIQKHKAKEGITFSSVVNLILFGFYQLFQNQFDVMYKCRPALNYVKTKGKH</sequence>
<evidence type="ECO:0000256" key="8">
    <source>
        <dbReference type="ARBA" id="ARBA00022840"/>
    </source>
</evidence>
<dbReference type="EMBL" id="JACGWO010000007">
    <property type="protein sequence ID" value="KAK4422793.1"/>
    <property type="molecule type" value="Genomic_DNA"/>
</dbReference>
<dbReference type="GO" id="GO:0046872">
    <property type="term" value="F:metal ion binding"/>
    <property type="evidence" value="ECO:0007669"/>
    <property type="project" value="UniProtKB-KW"/>
</dbReference>
<evidence type="ECO:0000256" key="13">
    <source>
        <dbReference type="ARBA" id="ARBA00023172"/>
    </source>
</evidence>
<evidence type="ECO:0000256" key="11">
    <source>
        <dbReference type="ARBA" id="ARBA00022918"/>
    </source>
</evidence>
<dbReference type="GO" id="GO:0006310">
    <property type="term" value="P:DNA recombination"/>
    <property type="evidence" value="ECO:0007669"/>
    <property type="project" value="UniProtKB-KW"/>
</dbReference>
<feature type="domain" description="Retroviral polymerase SH3-like" evidence="16">
    <location>
        <begin position="130"/>
        <end position="191"/>
    </location>
</feature>
<comment type="function">
    <text evidence="1">The aspartyl protease (PR) mediates the proteolytic cleavages of the Gag and Gag-Pol polyproteins after assembly of the VLP.</text>
</comment>
<comment type="caution">
    <text evidence="17">The sequence shown here is derived from an EMBL/GenBank/DDBJ whole genome shotgun (WGS) entry which is preliminary data.</text>
</comment>
<dbReference type="Pfam" id="PF25597">
    <property type="entry name" value="SH3_retrovirus"/>
    <property type="match status" value="1"/>
</dbReference>
<feature type="compositionally biased region" description="Polar residues" evidence="14">
    <location>
        <begin position="216"/>
        <end position="228"/>
    </location>
</feature>
<evidence type="ECO:0000256" key="12">
    <source>
        <dbReference type="ARBA" id="ARBA00022932"/>
    </source>
</evidence>
<evidence type="ECO:0000256" key="5">
    <source>
        <dbReference type="ARBA" id="ARBA00022741"/>
    </source>
</evidence>
<dbReference type="PANTHER" id="PTHR42648:SF11">
    <property type="entry name" value="TRANSPOSON TY4-P GAG-POL POLYPROTEIN"/>
    <property type="match status" value="1"/>
</dbReference>
<evidence type="ECO:0000313" key="18">
    <source>
        <dbReference type="Proteomes" id="UP001293254"/>
    </source>
</evidence>
<keyword evidence="2" id="KW-0645">Protease</keyword>
<evidence type="ECO:0000256" key="10">
    <source>
        <dbReference type="ARBA" id="ARBA00022908"/>
    </source>
</evidence>
<evidence type="ECO:0000256" key="7">
    <source>
        <dbReference type="ARBA" id="ARBA00022801"/>
    </source>
</evidence>
<accession>A0AAE2CHW9</accession>
<dbReference type="PANTHER" id="PTHR42648">
    <property type="entry name" value="TRANSPOSASE, PUTATIVE-RELATED"/>
    <property type="match status" value="1"/>
</dbReference>
<keyword evidence="6" id="KW-0255">Endonuclease</keyword>
<evidence type="ECO:0000256" key="1">
    <source>
        <dbReference type="ARBA" id="ARBA00002180"/>
    </source>
</evidence>
<keyword evidence="12" id="KW-0239">DNA-directed DNA polymerase</keyword>
<reference evidence="17" key="2">
    <citation type="journal article" date="2024" name="Plant">
        <title>Genomic evolution and insights into agronomic trait innovations of Sesamum species.</title>
        <authorList>
            <person name="Miao H."/>
            <person name="Wang L."/>
            <person name="Qu L."/>
            <person name="Liu H."/>
            <person name="Sun Y."/>
            <person name="Le M."/>
            <person name="Wang Q."/>
            <person name="Wei S."/>
            <person name="Zheng Y."/>
            <person name="Lin W."/>
            <person name="Duan Y."/>
            <person name="Cao H."/>
            <person name="Xiong S."/>
            <person name="Wang X."/>
            <person name="Wei L."/>
            <person name="Li C."/>
            <person name="Ma Q."/>
            <person name="Ju M."/>
            <person name="Zhao R."/>
            <person name="Li G."/>
            <person name="Mu C."/>
            <person name="Tian Q."/>
            <person name="Mei H."/>
            <person name="Zhang T."/>
            <person name="Gao T."/>
            <person name="Zhang H."/>
        </authorList>
    </citation>
    <scope>NUCLEOTIDE SEQUENCE</scope>
    <source>
        <strain evidence="17">3651</strain>
    </source>
</reference>
<dbReference type="GO" id="GO:0005524">
    <property type="term" value="F:ATP binding"/>
    <property type="evidence" value="ECO:0007669"/>
    <property type="project" value="UniProtKB-KW"/>
</dbReference>
<dbReference type="GO" id="GO:0008233">
    <property type="term" value="F:peptidase activity"/>
    <property type="evidence" value="ECO:0007669"/>
    <property type="project" value="UniProtKB-KW"/>
</dbReference>
<evidence type="ECO:0000256" key="4">
    <source>
        <dbReference type="ARBA" id="ARBA00022723"/>
    </source>
</evidence>
<protein>
    <submittedName>
        <fullName evidence="17">Retrovirus-related Pol polyprotein from transposon TNT 1-94</fullName>
    </submittedName>
</protein>
<proteinExistence type="predicted"/>
<dbReference type="GO" id="GO:0015074">
    <property type="term" value="P:DNA integration"/>
    <property type="evidence" value="ECO:0007669"/>
    <property type="project" value="UniProtKB-KW"/>
</dbReference>
<feature type="domain" description="Retrovirus-related Pol polyprotein from transposon TNT 1-94-like beta-barrel" evidence="15">
    <location>
        <begin position="1"/>
        <end position="65"/>
    </location>
</feature>
<gene>
    <name evidence="17" type="ORF">Salat_1861800</name>
</gene>
<organism evidence="17 18">
    <name type="scientific">Sesamum alatum</name>
    <dbReference type="NCBI Taxonomy" id="300844"/>
    <lineage>
        <taxon>Eukaryota</taxon>
        <taxon>Viridiplantae</taxon>
        <taxon>Streptophyta</taxon>
        <taxon>Embryophyta</taxon>
        <taxon>Tracheophyta</taxon>
        <taxon>Spermatophyta</taxon>
        <taxon>Magnoliopsida</taxon>
        <taxon>eudicotyledons</taxon>
        <taxon>Gunneridae</taxon>
        <taxon>Pentapetalae</taxon>
        <taxon>asterids</taxon>
        <taxon>lamiids</taxon>
        <taxon>Lamiales</taxon>
        <taxon>Pedaliaceae</taxon>
        <taxon>Sesamum</taxon>
    </lineage>
</organism>
<keyword evidence="13" id="KW-0233">DNA recombination</keyword>
<evidence type="ECO:0000256" key="6">
    <source>
        <dbReference type="ARBA" id="ARBA00022759"/>
    </source>
</evidence>
<dbReference type="GO" id="GO:0003964">
    <property type="term" value="F:RNA-directed DNA polymerase activity"/>
    <property type="evidence" value="ECO:0007669"/>
    <property type="project" value="UniProtKB-KW"/>
</dbReference>
<evidence type="ECO:0000256" key="3">
    <source>
        <dbReference type="ARBA" id="ARBA00022722"/>
    </source>
</evidence>
<dbReference type="Pfam" id="PF22936">
    <property type="entry name" value="Pol_BBD"/>
    <property type="match status" value="1"/>
</dbReference>
<dbReference type="InterPro" id="IPR039537">
    <property type="entry name" value="Retrotran_Ty1/copia-like"/>
</dbReference>
<evidence type="ECO:0000256" key="9">
    <source>
        <dbReference type="ARBA" id="ARBA00022842"/>
    </source>
</evidence>
<evidence type="ECO:0000256" key="2">
    <source>
        <dbReference type="ARBA" id="ARBA00022670"/>
    </source>
</evidence>
<reference evidence="17" key="1">
    <citation type="submission" date="2020-06" db="EMBL/GenBank/DDBJ databases">
        <authorList>
            <person name="Li T."/>
            <person name="Hu X."/>
            <person name="Zhang T."/>
            <person name="Song X."/>
            <person name="Zhang H."/>
            <person name="Dai N."/>
            <person name="Sheng W."/>
            <person name="Hou X."/>
            <person name="Wei L."/>
        </authorList>
    </citation>
    <scope>NUCLEOTIDE SEQUENCE</scope>
    <source>
        <strain evidence="17">3651</strain>
        <tissue evidence="17">Leaf</tissue>
    </source>
</reference>
<dbReference type="AlphaFoldDB" id="A0AAE2CHW9"/>
<keyword evidence="11" id="KW-0695">RNA-directed DNA polymerase</keyword>
<keyword evidence="3" id="KW-0540">Nuclease</keyword>
<keyword evidence="5" id="KW-0547">Nucleotide-binding</keyword>
<keyword evidence="18" id="KW-1185">Reference proteome</keyword>
<feature type="region of interest" description="Disordered" evidence="14">
    <location>
        <begin position="214"/>
        <end position="243"/>
    </location>
</feature>
<dbReference type="GO" id="GO:0004519">
    <property type="term" value="F:endonuclease activity"/>
    <property type="evidence" value="ECO:0007669"/>
    <property type="project" value="UniProtKB-KW"/>
</dbReference>